<gene>
    <name evidence="3" type="ORF">C5F44_11640</name>
</gene>
<evidence type="ECO:0000259" key="1">
    <source>
        <dbReference type="PROSITE" id="PS50404"/>
    </source>
</evidence>
<accession>A0A2T4J7U1</accession>
<dbReference type="SUPFAM" id="SSF47616">
    <property type="entry name" value="GST C-terminal domain-like"/>
    <property type="match status" value="1"/>
</dbReference>
<dbReference type="Pfam" id="PF13410">
    <property type="entry name" value="GST_C_2"/>
    <property type="match status" value="1"/>
</dbReference>
<dbReference type="CDD" id="cd03048">
    <property type="entry name" value="GST_N_Ure2p_like"/>
    <property type="match status" value="1"/>
</dbReference>
<dbReference type="SFLD" id="SFLDS00019">
    <property type="entry name" value="Glutathione_Transferase_(cytos"/>
    <property type="match status" value="1"/>
</dbReference>
<feature type="domain" description="GST C-terminal" evidence="2">
    <location>
        <begin position="135"/>
        <end position="268"/>
    </location>
</feature>
<feature type="domain" description="GST N-terminal" evidence="1">
    <location>
        <begin position="41"/>
        <end position="131"/>
    </location>
</feature>
<reference evidence="3 4" key="1">
    <citation type="submission" date="2018-03" db="EMBL/GenBank/DDBJ databases">
        <title>Rhodobacter blasticus.</title>
        <authorList>
            <person name="Meyer T.E."/>
            <person name="Miller S."/>
            <person name="Lodha T."/>
            <person name="Gandham S."/>
            <person name="Chintalapati S."/>
            <person name="Chintalapati V.R."/>
        </authorList>
    </citation>
    <scope>NUCLEOTIDE SEQUENCE [LARGE SCALE GENOMIC DNA]</scope>
    <source>
        <strain evidence="3 4">DSM 2131</strain>
    </source>
</reference>
<dbReference type="NCBIfam" id="NF008731">
    <property type="entry name" value="PRK11752.1"/>
    <property type="match status" value="1"/>
</dbReference>
<dbReference type="AlphaFoldDB" id="A0A2T4J7U1"/>
<dbReference type="InterPro" id="IPR036249">
    <property type="entry name" value="Thioredoxin-like_sf"/>
</dbReference>
<dbReference type="PANTHER" id="PTHR44051:SF22">
    <property type="entry name" value="DISULFIDE-BOND OXIDOREDUCTASE YGHU"/>
    <property type="match status" value="1"/>
</dbReference>
<dbReference type="InterPro" id="IPR010987">
    <property type="entry name" value="Glutathione-S-Trfase_C-like"/>
</dbReference>
<dbReference type="Proteomes" id="UP000241362">
    <property type="component" value="Unassembled WGS sequence"/>
</dbReference>
<protein>
    <submittedName>
        <fullName evidence="3">Glutathione-dependent disulfide-bond oxidoreductase</fullName>
    </submittedName>
</protein>
<dbReference type="RefSeq" id="WP_107673708.1">
    <property type="nucleotide sequence ID" value="NZ_PZKE01000010.1"/>
</dbReference>
<evidence type="ECO:0000313" key="4">
    <source>
        <dbReference type="Proteomes" id="UP000241362"/>
    </source>
</evidence>
<dbReference type="InterPro" id="IPR040079">
    <property type="entry name" value="Glutathione_S-Trfase"/>
</dbReference>
<dbReference type="PROSITE" id="PS50405">
    <property type="entry name" value="GST_CTER"/>
    <property type="match status" value="1"/>
</dbReference>
<dbReference type="SFLD" id="SFLDG01151">
    <property type="entry name" value="Main.2:_Nu-like"/>
    <property type="match status" value="1"/>
</dbReference>
<dbReference type="Pfam" id="PF02798">
    <property type="entry name" value="GST_N"/>
    <property type="match status" value="1"/>
</dbReference>
<evidence type="ECO:0000313" key="3">
    <source>
        <dbReference type="EMBL" id="PTE13964.1"/>
    </source>
</evidence>
<comment type="caution">
    <text evidence="3">The sequence shown here is derived from an EMBL/GenBank/DDBJ whole genome shotgun (WGS) entry which is preliminary data.</text>
</comment>
<dbReference type="SUPFAM" id="SSF52833">
    <property type="entry name" value="Thioredoxin-like"/>
    <property type="match status" value="1"/>
</dbReference>
<dbReference type="SFLD" id="SFLDG00358">
    <property type="entry name" value="Main_(cytGST)"/>
    <property type="match status" value="1"/>
</dbReference>
<proteinExistence type="predicted"/>
<dbReference type="InterPro" id="IPR004045">
    <property type="entry name" value="Glutathione_S-Trfase_N"/>
</dbReference>
<dbReference type="InterPro" id="IPR036282">
    <property type="entry name" value="Glutathione-S-Trfase_C_sf"/>
</dbReference>
<organism evidence="3 4">
    <name type="scientific">Fuscovulum blasticum DSM 2131</name>
    <dbReference type="NCBI Taxonomy" id="1188250"/>
    <lineage>
        <taxon>Bacteria</taxon>
        <taxon>Pseudomonadati</taxon>
        <taxon>Pseudomonadota</taxon>
        <taxon>Alphaproteobacteria</taxon>
        <taxon>Rhodobacterales</taxon>
        <taxon>Paracoccaceae</taxon>
        <taxon>Pseudogemmobacter</taxon>
    </lineage>
</organism>
<name>A0A2T4J7U1_FUSBL</name>
<dbReference type="Gene3D" id="1.20.1050.10">
    <property type="match status" value="1"/>
</dbReference>
<dbReference type="Gene3D" id="3.40.30.10">
    <property type="entry name" value="Glutaredoxin"/>
    <property type="match status" value="1"/>
</dbReference>
<keyword evidence="4" id="KW-1185">Reference proteome</keyword>
<dbReference type="PROSITE" id="PS50404">
    <property type="entry name" value="GST_NTER"/>
    <property type="match status" value="1"/>
</dbReference>
<sequence>MSEDYVPPKVWTWEKPSGGAFASINRPVAGPTHDAALPVGKHPLQLYSLATPNGIKATILLEELLEAGHDAEYDAWLIDINKGDQFGSGFVAVNPNSKIPALMDHSTNPPQRVFESASIMLYLAEKFGGAFIPKDPAARTEMLSWLFWQMGSAPFVGGGFGHFYAYAPVKIEYAINRYAMEAKRQLDVLDRHLAQNDWMAGGEYTLADMAIWSWYGSLVLGRAYNAAEFLNVESYAHVLEWARRIDARPGVIRGRKVNRTWGEPSEQLRERHSAADFDSLPKG</sequence>
<dbReference type="PANTHER" id="PTHR44051">
    <property type="entry name" value="GLUTATHIONE S-TRANSFERASE-RELATED"/>
    <property type="match status" value="1"/>
</dbReference>
<dbReference type="EMBL" id="PZKE01000010">
    <property type="protein sequence ID" value="PTE13964.1"/>
    <property type="molecule type" value="Genomic_DNA"/>
</dbReference>
<dbReference type="CDD" id="cd10292">
    <property type="entry name" value="GST_C_YghU_like"/>
    <property type="match status" value="1"/>
</dbReference>
<evidence type="ECO:0000259" key="2">
    <source>
        <dbReference type="PROSITE" id="PS50405"/>
    </source>
</evidence>